<keyword evidence="1" id="KW-0732">Signal</keyword>
<organism evidence="2 3">
    <name type="scientific">Alloacidobacterium dinghuense</name>
    <dbReference type="NCBI Taxonomy" id="2763107"/>
    <lineage>
        <taxon>Bacteria</taxon>
        <taxon>Pseudomonadati</taxon>
        <taxon>Acidobacteriota</taxon>
        <taxon>Terriglobia</taxon>
        <taxon>Terriglobales</taxon>
        <taxon>Acidobacteriaceae</taxon>
        <taxon>Alloacidobacterium</taxon>
    </lineage>
</organism>
<evidence type="ECO:0000256" key="1">
    <source>
        <dbReference type="SAM" id="SignalP"/>
    </source>
</evidence>
<dbReference type="InterPro" id="IPR038695">
    <property type="entry name" value="Saro_0823-like_sf"/>
</dbReference>
<feature type="chain" id="PRO_5028906693" evidence="1">
    <location>
        <begin position="25"/>
        <end position="163"/>
    </location>
</feature>
<dbReference type="EMBL" id="CP060394">
    <property type="protein sequence ID" value="QNI31084.1"/>
    <property type="molecule type" value="Genomic_DNA"/>
</dbReference>
<dbReference type="Proteomes" id="UP000515312">
    <property type="component" value="Chromosome"/>
</dbReference>
<accession>A0A7G8BEW4</accession>
<dbReference type="Gene3D" id="2.60.120.1140">
    <property type="entry name" value="Protein of unknown function DUF192"/>
    <property type="match status" value="1"/>
</dbReference>
<protein>
    <submittedName>
        <fullName evidence="2">DUF192 domain-containing protein</fullName>
    </submittedName>
</protein>
<name>A0A7G8BEW4_9BACT</name>
<keyword evidence="3" id="KW-1185">Reference proteome</keyword>
<dbReference type="PANTHER" id="PTHR37953:SF1">
    <property type="entry name" value="UPF0127 PROTEIN MJ1496"/>
    <property type="match status" value="1"/>
</dbReference>
<reference evidence="2 3" key="1">
    <citation type="submission" date="2020-08" db="EMBL/GenBank/DDBJ databases">
        <title>Edaphobacter telluris sp. nov. and Acidobacterium dinghuensis sp. nov., two acidobacteria isolated from forest soil.</title>
        <authorList>
            <person name="Fu J."/>
            <person name="Qiu L."/>
        </authorList>
    </citation>
    <scope>NUCLEOTIDE SEQUENCE [LARGE SCALE GENOMIC DNA]</scope>
    <source>
        <strain evidence="2">4Y35</strain>
    </source>
</reference>
<dbReference type="KEGG" id="adin:H7849_18535"/>
<gene>
    <name evidence="2" type="ORF">H7849_18535</name>
</gene>
<evidence type="ECO:0000313" key="2">
    <source>
        <dbReference type="EMBL" id="QNI31084.1"/>
    </source>
</evidence>
<evidence type="ECO:0000313" key="3">
    <source>
        <dbReference type="Proteomes" id="UP000515312"/>
    </source>
</evidence>
<dbReference type="Pfam" id="PF02643">
    <property type="entry name" value="DUF192"/>
    <property type="match status" value="1"/>
</dbReference>
<dbReference type="InterPro" id="IPR003795">
    <property type="entry name" value="DUF192"/>
</dbReference>
<proteinExistence type="predicted"/>
<feature type="signal peptide" evidence="1">
    <location>
        <begin position="1"/>
        <end position="24"/>
    </location>
</feature>
<dbReference type="RefSeq" id="WP_186741441.1">
    <property type="nucleotide sequence ID" value="NZ_CP060394.1"/>
</dbReference>
<dbReference type="AlphaFoldDB" id="A0A7G8BEW4"/>
<dbReference type="PANTHER" id="PTHR37953">
    <property type="entry name" value="UPF0127 PROTEIN MJ1496"/>
    <property type="match status" value="1"/>
</dbReference>
<sequence>MHKKWLVWSVGLLLLSGTALNLPAQDNEPVIPQVAPRAADTLVMLPDGSTVHVELAKTEAERNYGLMGRTSLPQGRGMLFIHEHPGQYGYWMYHCKIGLDIIWMDESHRIVEMSPNTPPCKGKSSTCPSYGGHATATYVLELPVGSIKAHGLETGQTVNFNLN</sequence>